<dbReference type="AlphaFoldDB" id="A0A9W9DMB1"/>
<dbReference type="SUPFAM" id="SSF53098">
    <property type="entry name" value="Ribonuclease H-like"/>
    <property type="match status" value="1"/>
</dbReference>
<evidence type="ECO:0008006" key="3">
    <source>
        <dbReference type="Google" id="ProtNLM"/>
    </source>
</evidence>
<dbReference type="EMBL" id="JANVFS010000021">
    <property type="protein sequence ID" value="KAJ4475945.1"/>
    <property type="molecule type" value="Genomic_DNA"/>
</dbReference>
<name>A0A9W9DMB1_9AGAR</name>
<proteinExistence type="predicted"/>
<dbReference type="Proteomes" id="UP001150238">
    <property type="component" value="Unassembled WGS sequence"/>
</dbReference>
<evidence type="ECO:0000313" key="1">
    <source>
        <dbReference type="EMBL" id="KAJ4475945.1"/>
    </source>
</evidence>
<organism evidence="1 2">
    <name type="scientific">Lentinula lateritia</name>
    <dbReference type="NCBI Taxonomy" id="40482"/>
    <lineage>
        <taxon>Eukaryota</taxon>
        <taxon>Fungi</taxon>
        <taxon>Dikarya</taxon>
        <taxon>Basidiomycota</taxon>
        <taxon>Agaricomycotina</taxon>
        <taxon>Agaricomycetes</taxon>
        <taxon>Agaricomycetidae</taxon>
        <taxon>Agaricales</taxon>
        <taxon>Marasmiineae</taxon>
        <taxon>Omphalotaceae</taxon>
        <taxon>Lentinula</taxon>
    </lineage>
</organism>
<sequence>MPNTIDQLRKMTYDPREGKAIIPFTTAPWQHTELNWNGRFTIHGTLGQDKKEAAKEHKERMLNVMKLNLYLVLCSNGSQQLDEGRLIIGYGFVGYQQGQQIFLQIGGMGTTTKVYDTKMAGLNTVEIAWCPGYKDIEGNKRADKLAKEAGKLWAPMFHMFTHAKQQAKAKALEDWKKEHARRPLRGEFALADGLPPCWKPRDYFNNTPREVYR</sequence>
<gene>
    <name evidence="1" type="ORF">C8J55DRAFT_561973</name>
</gene>
<dbReference type="GO" id="GO:0003676">
    <property type="term" value="F:nucleic acid binding"/>
    <property type="evidence" value="ECO:0007669"/>
    <property type="project" value="InterPro"/>
</dbReference>
<comment type="caution">
    <text evidence="1">The sequence shown here is derived from an EMBL/GenBank/DDBJ whole genome shotgun (WGS) entry which is preliminary data.</text>
</comment>
<dbReference type="InterPro" id="IPR012337">
    <property type="entry name" value="RNaseH-like_sf"/>
</dbReference>
<accession>A0A9W9DMB1</accession>
<dbReference type="Gene3D" id="3.30.420.10">
    <property type="entry name" value="Ribonuclease H-like superfamily/Ribonuclease H"/>
    <property type="match status" value="1"/>
</dbReference>
<evidence type="ECO:0000313" key="2">
    <source>
        <dbReference type="Proteomes" id="UP001150238"/>
    </source>
</evidence>
<protein>
    <recommendedName>
        <fullName evidence="3">RNase H type-1 domain-containing protein</fullName>
    </recommendedName>
</protein>
<dbReference type="InterPro" id="IPR036397">
    <property type="entry name" value="RNaseH_sf"/>
</dbReference>
<reference evidence="1" key="2">
    <citation type="journal article" date="2023" name="Proc. Natl. Acad. Sci. U.S.A.">
        <title>A global phylogenomic analysis of the shiitake genus Lentinula.</title>
        <authorList>
            <person name="Sierra-Patev S."/>
            <person name="Min B."/>
            <person name="Naranjo-Ortiz M."/>
            <person name="Looney B."/>
            <person name="Konkel Z."/>
            <person name="Slot J.C."/>
            <person name="Sakamoto Y."/>
            <person name="Steenwyk J.L."/>
            <person name="Rokas A."/>
            <person name="Carro J."/>
            <person name="Camarero S."/>
            <person name="Ferreira P."/>
            <person name="Molpeceres G."/>
            <person name="Ruiz-Duenas F.J."/>
            <person name="Serrano A."/>
            <person name="Henrissat B."/>
            <person name="Drula E."/>
            <person name="Hughes K.W."/>
            <person name="Mata J.L."/>
            <person name="Ishikawa N.K."/>
            <person name="Vargas-Isla R."/>
            <person name="Ushijima S."/>
            <person name="Smith C.A."/>
            <person name="Donoghue J."/>
            <person name="Ahrendt S."/>
            <person name="Andreopoulos W."/>
            <person name="He G."/>
            <person name="LaButti K."/>
            <person name="Lipzen A."/>
            <person name="Ng V."/>
            <person name="Riley R."/>
            <person name="Sandor L."/>
            <person name="Barry K."/>
            <person name="Martinez A.T."/>
            <person name="Xiao Y."/>
            <person name="Gibbons J.G."/>
            <person name="Terashima K."/>
            <person name="Grigoriev I.V."/>
            <person name="Hibbett D."/>
        </authorList>
    </citation>
    <scope>NUCLEOTIDE SEQUENCE</scope>
    <source>
        <strain evidence="1">Sp2 HRB7682 ss15</strain>
    </source>
</reference>
<reference evidence="1" key="1">
    <citation type="submission" date="2022-08" db="EMBL/GenBank/DDBJ databases">
        <authorList>
            <consortium name="DOE Joint Genome Institute"/>
            <person name="Min B."/>
            <person name="Riley R."/>
            <person name="Sierra-Patev S."/>
            <person name="Naranjo-Ortiz M."/>
            <person name="Looney B."/>
            <person name="Konkel Z."/>
            <person name="Slot J.C."/>
            <person name="Sakamoto Y."/>
            <person name="Steenwyk J.L."/>
            <person name="Rokas A."/>
            <person name="Carro J."/>
            <person name="Camarero S."/>
            <person name="Ferreira P."/>
            <person name="Molpeceres G."/>
            <person name="Ruiz-Duenas F.J."/>
            <person name="Serrano A."/>
            <person name="Henrissat B."/>
            <person name="Drula E."/>
            <person name="Hughes K.W."/>
            <person name="Mata J.L."/>
            <person name="Ishikawa N.K."/>
            <person name="Vargas-Isla R."/>
            <person name="Ushijima S."/>
            <person name="Smith C.A."/>
            <person name="Ahrendt S."/>
            <person name="Andreopoulos W."/>
            <person name="He G."/>
            <person name="Labutti K."/>
            <person name="Lipzen A."/>
            <person name="Ng V."/>
            <person name="Sandor L."/>
            <person name="Barry K."/>
            <person name="Martinez A.T."/>
            <person name="Xiao Y."/>
            <person name="Gibbons J.G."/>
            <person name="Terashima K."/>
            <person name="Hibbett D.S."/>
            <person name="Grigoriev I.V."/>
        </authorList>
    </citation>
    <scope>NUCLEOTIDE SEQUENCE</scope>
    <source>
        <strain evidence="1">Sp2 HRB7682 ss15</strain>
    </source>
</reference>